<evidence type="ECO:0000256" key="3">
    <source>
        <dbReference type="ARBA" id="ARBA00022525"/>
    </source>
</evidence>
<keyword evidence="5 8" id="KW-0339">Growth factor</keyword>
<dbReference type="InterPro" id="IPR001839">
    <property type="entry name" value="TGF-b_C"/>
</dbReference>
<dbReference type="InterPro" id="IPR001111">
    <property type="entry name" value="TGF-b_propeptide"/>
</dbReference>
<dbReference type="GO" id="GO:0008083">
    <property type="term" value="F:growth factor activity"/>
    <property type="evidence" value="ECO:0007669"/>
    <property type="project" value="UniProtKB-KW"/>
</dbReference>
<keyword evidence="6" id="KW-1015">Disulfide bond</keyword>
<dbReference type="InterPro" id="IPR015615">
    <property type="entry name" value="TGF-beta-rel"/>
</dbReference>
<dbReference type="AlphaFoldDB" id="A0A6G1SK47"/>
<dbReference type="PROSITE" id="PS51362">
    <property type="entry name" value="TGF_BETA_2"/>
    <property type="match status" value="1"/>
</dbReference>
<evidence type="ECO:0000256" key="7">
    <source>
        <dbReference type="ARBA" id="ARBA00023180"/>
    </source>
</evidence>
<accession>A0A6G1SK47</accession>
<dbReference type="GO" id="GO:0005615">
    <property type="term" value="C:extracellular space"/>
    <property type="evidence" value="ECO:0007669"/>
    <property type="project" value="TreeGrafter"/>
</dbReference>
<keyword evidence="7" id="KW-0325">Glycoprotein</keyword>
<evidence type="ECO:0000256" key="4">
    <source>
        <dbReference type="ARBA" id="ARBA00022729"/>
    </source>
</evidence>
<dbReference type="GO" id="GO:0005125">
    <property type="term" value="F:cytokine activity"/>
    <property type="evidence" value="ECO:0007669"/>
    <property type="project" value="TreeGrafter"/>
</dbReference>
<evidence type="ECO:0000256" key="6">
    <source>
        <dbReference type="ARBA" id="ARBA00023157"/>
    </source>
</evidence>
<reference evidence="11" key="1">
    <citation type="submission" date="2018-10" db="EMBL/GenBank/DDBJ databases">
        <title>Transcriptome assembly of Aceria tosichella (Wheat curl mite) Type 2.</title>
        <authorList>
            <person name="Scully E.D."/>
            <person name="Geib S.M."/>
            <person name="Palmer N.A."/>
            <person name="Gupta A.K."/>
            <person name="Sarath G."/>
            <person name="Tatineni S."/>
        </authorList>
    </citation>
    <scope>NUCLEOTIDE SEQUENCE</scope>
    <source>
        <strain evidence="11">LincolnNE</strain>
    </source>
</reference>
<dbReference type="EMBL" id="GGYP01005561">
    <property type="protein sequence ID" value="MDE50332.1"/>
    <property type="molecule type" value="Transcribed_RNA"/>
</dbReference>
<proteinExistence type="inferred from homology"/>
<evidence type="ECO:0000256" key="2">
    <source>
        <dbReference type="ARBA" id="ARBA00006656"/>
    </source>
</evidence>
<comment type="similarity">
    <text evidence="2 8">Belongs to the TGF-beta family.</text>
</comment>
<feature type="compositionally biased region" description="Polar residues" evidence="9">
    <location>
        <begin position="215"/>
        <end position="227"/>
    </location>
</feature>
<evidence type="ECO:0000256" key="8">
    <source>
        <dbReference type="RuleBase" id="RU000354"/>
    </source>
</evidence>
<dbReference type="SMART" id="SM00204">
    <property type="entry name" value="TGFB"/>
    <property type="match status" value="1"/>
</dbReference>
<dbReference type="PROSITE" id="PS00250">
    <property type="entry name" value="TGF_BETA_1"/>
    <property type="match status" value="1"/>
</dbReference>
<evidence type="ECO:0000259" key="10">
    <source>
        <dbReference type="PROSITE" id="PS51362"/>
    </source>
</evidence>
<evidence type="ECO:0000256" key="5">
    <source>
        <dbReference type="ARBA" id="ARBA00023030"/>
    </source>
</evidence>
<dbReference type="PANTHER" id="PTHR11848">
    <property type="entry name" value="TGF-BETA FAMILY"/>
    <property type="match status" value="1"/>
</dbReference>
<feature type="region of interest" description="Disordered" evidence="9">
    <location>
        <begin position="203"/>
        <end position="239"/>
    </location>
</feature>
<evidence type="ECO:0000256" key="9">
    <source>
        <dbReference type="SAM" id="MobiDB-lite"/>
    </source>
</evidence>
<dbReference type="SUPFAM" id="SSF57501">
    <property type="entry name" value="Cystine-knot cytokines"/>
    <property type="match status" value="1"/>
</dbReference>
<keyword evidence="4" id="KW-0732">Signal</keyword>
<comment type="subcellular location">
    <subcellularLocation>
        <location evidence="1">Secreted</location>
    </subcellularLocation>
</comment>
<gene>
    <name evidence="11" type="primary">bmp7</name>
    <name evidence="11" type="ORF">g.9390</name>
</gene>
<dbReference type="FunFam" id="2.10.90.10:FF:000001">
    <property type="entry name" value="Bone morphogenetic protein 4"/>
    <property type="match status" value="1"/>
</dbReference>
<organism evidence="11">
    <name type="scientific">Aceria tosichella</name>
    <name type="common">wheat curl mite</name>
    <dbReference type="NCBI Taxonomy" id="561515"/>
    <lineage>
        <taxon>Eukaryota</taxon>
        <taxon>Metazoa</taxon>
        <taxon>Ecdysozoa</taxon>
        <taxon>Arthropoda</taxon>
        <taxon>Chelicerata</taxon>
        <taxon>Arachnida</taxon>
        <taxon>Acari</taxon>
        <taxon>Acariformes</taxon>
        <taxon>Trombidiformes</taxon>
        <taxon>Prostigmata</taxon>
        <taxon>Eupodina</taxon>
        <taxon>Eriophyoidea</taxon>
        <taxon>Eriophyidae</taxon>
        <taxon>Eriophyinae</taxon>
        <taxon>Aceriini</taxon>
        <taxon>Aceria</taxon>
    </lineage>
</organism>
<dbReference type="InterPro" id="IPR029034">
    <property type="entry name" value="Cystine-knot_cytokine"/>
</dbReference>
<sequence>MESLSIETQIAINKSDTIVSCTNLETKQDAGTNKRLLEFSISPSISRILNPNTPVLAGQLRIFRVKPEMEVDAKAAYIRAIDHETGLTLSRVDLSNFVQDKQWLTINVTEAIRMWANKDPQARVNKLTLAVEVLDKRSRILKDIDIGLQDLPETSKEIQPFLVIYLLTKDIPSRVTSPQEQQANESLMKLYSNELKQFHDPTLTLDSRKRRSTKQHNGGSPSSSNAKAGNDKSYRNHTKLPVRNPYHQKFCNKYSFFVSFTDLKWNDWIIAPDGYEAWSCSGKCPFPLHPNLNSTNHAIVQMLAHLMNPQVPEPCCAPTKLQPISVLYYDDFSNVVLKKYRNMIVQACGCL</sequence>
<feature type="domain" description="TGF-beta family profile" evidence="10">
    <location>
        <begin position="232"/>
        <end position="351"/>
    </location>
</feature>
<dbReference type="Gene3D" id="2.10.90.10">
    <property type="entry name" value="Cystine-knot cytokines"/>
    <property type="match status" value="1"/>
</dbReference>
<protein>
    <submittedName>
        <fullName evidence="11">Bone morphogenetic protein 7</fullName>
    </submittedName>
</protein>
<evidence type="ECO:0000313" key="11">
    <source>
        <dbReference type="EMBL" id="MDE50332.1"/>
    </source>
</evidence>
<dbReference type="CDD" id="cd13761">
    <property type="entry name" value="TGF_beta_BMP5_like"/>
    <property type="match status" value="1"/>
</dbReference>
<dbReference type="InterPro" id="IPR017948">
    <property type="entry name" value="TGFb_CS"/>
</dbReference>
<evidence type="ECO:0000256" key="1">
    <source>
        <dbReference type="ARBA" id="ARBA00004613"/>
    </source>
</evidence>
<dbReference type="Gene3D" id="2.60.120.970">
    <property type="match status" value="1"/>
</dbReference>
<dbReference type="PANTHER" id="PTHR11848:SF310">
    <property type="entry name" value="PROTEIN 60A-RELATED"/>
    <property type="match status" value="1"/>
</dbReference>
<dbReference type="Pfam" id="PF00688">
    <property type="entry name" value="TGFb_propeptide"/>
    <property type="match status" value="1"/>
</dbReference>
<name>A0A6G1SK47_9ACAR</name>
<keyword evidence="3" id="KW-0964">Secreted</keyword>
<dbReference type="Pfam" id="PF00019">
    <property type="entry name" value="TGF_beta"/>
    <property type="match status" value="1"/>
</dbReference>